<evidence type="ECO:0000256" key="2">
    <source>
        <dbReference type="ARBA" id="ARBA00022475"/>
    </source>
</evidence>
<feature type="transmembrane region" description="Helical" evidence="7">
    <location>
        <begin position="261"/>
        <end position="281"/>
    </location>
</feature>
<feature type="transmembrane region" description="Helical" evidence="7">
    <location>
        <begin position="398"/>
        <end position="421"/>
    </location>
</feature>
<evidence type="ECO:0000256" key="5">
    <source>
        <dbReference type="ARBA" id="ARBA00023136"/>
    </source>
</evidence>
<comment type="subcellular location">
    <subcellularLocation>
        <location evidence="1">Cell membrane</location>
        <topology evidence="1">Multi-pass membrane protein</topology>
    </subcellularLocation>
</comment>
<keyword evidence="4 7" id="KW-1133">Transmembrane helix</keyword>
<dbReference type="InterPro" id="IPR005538">
    <property type="entry name" value="LrgA/CidA"/>
</dbReference>
<dbReference type="Pfam" id="PF04172">
    <property type="entry name" value="LrgB"/>
    <property type="match status" value="1"/>
</dbReference>
<sequence>MPVTQEQPAVKDLLEAVLLVSRLSWPRLLTAWVYTPVGILIILLVLFGINALISLSSVSFPSSVAGMIILFACLLGFEAVFGERKTKYFVSLVDVPGGFALRYINVLFCPAFVLIPLSPSISGVEIGKIIGVFVLGYAALFAATAYLTRALQLVLGTSKRAVTERAEEMGTEQDDIPLTDVAHNDHSPSRNESEAQVPLLTDEMADEIQAPTRAQNPEVITGTGGPPLTANAVTETHSSSMLRQNPVPPTRPQRWAALINANLDLLTYSAVFVFAGIPVYYGAGYAMPAQLTLNIIAFFAALSLPARWRRIAHPTLVASIITIFGVWILALIRGDSLKDGLRAYQTKTRYIQVFSGQGLPMPGAGDLLSSTLDMSIVALALPMFQYRHELKRSFFPIFIPNVSMAIASLFGYPAVCHAIGISSTRSLSFASRSLTLALATPATQNLGGDLNLVAVLCILTGIAGVIVGPAMLKYLRIPEDDYITRGVTLGGNSSAIATALLLTTDPRAAAFSSLSMGLFGAIVVAFTSVPPLVRIVSELAGK</sequence>
<feature type="transmembrane region" description="Helical" evidence="7">
    <location>
        <begin position="100"/>
        <end position="117"/>
    </location>
</feature>
<dbReference type="AlphaFoldDB" id="A0A6G1GQV8"/>
<dbReference type="InterPro" id="IPR007300">
    <property type="entry name" value="CidB/LrgB"/>
</dbReference>
<protein>
    <recommendedName>
        <fullName evidence="10">LrgB-domain-containing protein</fullName>
    </recommendedName>
</protein>
<feature type="compositionally biased region" description="Basic and acidic residues" evidence="6">
    <location>
        <begin position="182"/>
        <end position="193"/>
    </location>
</feature>
<dbReference type="EMBL" id="ML977176">
    <property type="protein sequence ID" value="KAF1983321.1"/>
    <property type="molecule type" value="Genomic_DNA"/>
</dbReference>
<evidence type="ECO:0000313" key="9">
    <source>
        <dbReference type="Proteomes" id="UP000800041"/>
    </source>
</evidence>
<evidence type="ECO:0008006" key="10">
    <source>
        <dbReference type="Google" id="ProtNLM"/>
    </source>
</evidence>
<keyword evidence="2" id="KW-1003">Cell membrane</keyword>
<feature type="transmembrane region" description="Helical" evidence="7">
    <location>
        <begin position="31"/>
        <end position="53"/>
    </location>
</feature>
<evidence type="ECO:0000256" key="1">
    <source>
        <dbReference type="ARBA" id="ARBA00004651"/>
    </source>
</evidence>
<organism evidence="8 9">
    <name type="scientific">Aulographum hederae CBS 113979</name>
    <dbReference type="NCBI Taxonomy" id="1176131"/>
    <lineage>
        <taxon>Eukaryota</taxon>
        <taxon>Fungi</taxon>
        <taxon>Dikarya</taxon>
        <taxon>Ascomycota</taxon>
        <taxon>Pezizomycotina</taxon>
        <taxon>Dothideomycetes</taxon>
        <taxon>Pleosporomycetidae</taxon>
        <taxon>Aulographales</taxon>
        <taxon>Aulographaceae</taxon>
    </lineage>
</organism>
<dbReference type="Pfam" id="PF03788">
    <property type="entry name" value="LrgA"/>
    <property type="match status" value="1"/>
</dbReference>
<dbReference type="PANTHER" id="PTHR30249:SF0">
    <property type="entry name" value="PLASTIDAL GLYCOLATE_GLYCERATE TRANSLOCATOR 1, CHLOROPLASTIC"/>
    <property type="match status" value="1"/>
</dbReference>
<keyword evidence="9" id="KW-1185">Reference proteome</keyword>
<evidence type="ECO:0000256" key="3">
    <source>
        <dbReference type="ARBA" id="ARBA00022692"/>
    </source>
</evidence>
<keyword evidence="5 7" id="KW-0472">Membrane</keyword>
<feature type="transmembrane region" description="Helical" evidence="7">
    <location>
        <begin position="287"/>
        <end position="304"/>
    </location>
</feature>
<gene>
    <name evidence="8" type="ORF">K402DRAFT_361410</name>
</gene>
<feature type="transmembrane region" description="Helical" evidence="7">
    <location>
        <begin position="508"/>
        <end position="533"/>
    </location>
</feature>
<feature type="region of interest" description="Disordered" evidence="6">
    <location>
        <begin position="166"/>
        <end position="194"/>
    </location>
</feature>
<evidence type="ECO:0000313" key="8">
    <source>
        <dbReference type="EMBL" id="KAF1983321.1"/>
    </source>
</evidence>
<dbReference type="PANTHER" id="PTHR30249">
    <property type="entry name" value="PUTATIVE SEROTONIN TRANSPORTER"/>
    <property type="match status" value="1"/>
</dbReference>
<dbReference type="Proteomes" id="UP000800041">
    <property type="component" value="Unassembled WGS sequence"/>
</dbReference>
<reference evidence="8" key="1">
    <citation type="journal article" date="2020" name="Stud. Mycol.">
        <title>101 Dothideomycetes genomes: a test case for predicting lifestyles and emergence of pathogens.</title>
        <authorList>
            <person name="Haridas S."/>
            <person name="Albert R."/>
            <person name="Binder M."/>
            <person name="Bloem J."/>
            <person name="Labutti K."/>
            <person name="Salamov A."/>
            <person name="Andreopoulos B."/>
            <person name="Baker S."/>
            <person name="Barry K."/>
            <person name="Bills G."/>
            <person name="Bluhm B."/>
            <person name="Cannon C."/>
            <person name="Castanera R."/>
            <person name="Culley D."/>
            <person name="Daum C."/>
            <person name="Ezra D."/>
            <person name="Gonzalez J."/>
            <person name="Henrissat B."/>
            <person name="Kuo A."/>
            <person name="Liang C."/>
            <person name="Lipzen A."/>
            <person name="Lutzoni F."/>
            <person name="Magnuson J."/>
            <person name="Mondo S."/>
            <person name="Nolan M."/>
            <person name="Ohm R."/>
            <person name="Pangilinan J."/>
            <person name="Park H.-J."/>
            <person name="Ramirez L."/>
            <person name="Alfaro M."/>
            <person name="Sun H."/>
            <person name="Tritt A."/>
            <person name="Yoshinaga Y."/>
            <person name="Zwiers L.-H."/>
            <person name="Turgeon B."/>
            <person name="Goodwin S."/>
            <person name="Spatafora J."/>
            <person name="Crous P."/>
            <person name="Grigoriev I."/>
        </authorList>
    </citation>
    <scope>NUCLEOTIDE SEQUENCE</scope>
    <source>
        <strain evidence="8">CBS 113979</strain>
    </source>
</reference>
<evidence type="ECO:0000256" key="4">
    <source>
        <dbReference type="ARBA" id="ARBA00022989"/>
    </source>
</evidence>
<feature type="transmembrane region" description="Helical" evidence="7">
    <location>
        <begin position="482"/>
        <end position="502"/>
    </location>
</feature>
<name>A0A6G1GQV8_9PEZI</name>
<feature type="transmembrane region" description="Helical" evidence="7">
    <location>
        <begin position="450"/>
        <end position="470"/>
    </location>
</feature>
<dbReference type="GO" id="GO:0005886">
    <property type="term" value="C:plasma membrane"/>
    <property type="evidence" value="ECO:0007669"/>
    <property type="project" value="UniProtKB-SubCell"/>
</dbReference>
<proteinExistence type="predicted"/>
<dbReference type="OrthoDB" id="2502820at2759"/>
<feature type="transmembrane region" description="Helical" evidence="7">
    <location>
        <begin position="129"/>
        <end position="151"/>
    </location>
</feature>
<keyword evidence="3 7" id="KW-0812">Transmembrane</keyword>
<feature type="transmembrane region" description="Helical" evidence="7">
    <location>
        <begin position="311"/>
        <end position="332"/>
    </location>
</feature>
<feature type="transmembrane region" description="Helical" evidence="7">
    <location>
        <begin position="59"/>
        <end position="80"/>
    </location>
</feature>
<evidence type="ECO:0000256" key="7">
    <source>
        <dbReference type="SAM" id="Phobius"/>
    </source>
</evidence>
<accession>A0A6G1GQV8</accession>
<evidence type="ECO:0000256" key="6">
    <source>
        <dbReference type="SAM" id="MobiDB-lite"/>
    </source>
</evidence>